<evidence type="ECO:0000313" key="3">
    <source>
        <dbReference type="Proteomes" id="UP000034190"/>
    </source>
</evidence>
<organism evidence="2 3">
    <name type="scientific">Candidatus Falkowbacteria bacterium GW2011_GWA2_41_14</name>
    <dbReference type="NCBI Taxonomy" id="1618635"/>
    <lineage>
        <taxon>Bacteria</taxon>
        <taxon>Candidatus Falkowiibacteriota</taxon>
    </lineage>
</organism>
<dbReference type="EMBL" id="LCAP01000001">
    <property type="protein sequence ID" value="KKR91960.1"/>
    <property type="molecule type" value="Genomic_DNA"/>
</dbReference>
<dbReference type="Gene3D" id="1.10.3210.10">
    <property type="entry name" value="Hypothetical protein af1432"/>
    <property type="match status" value="1"/>
</dbReference>
<dbReference type="SUPFAM" id="SSF109604">
    <property type="entry name" value="HD-domain/PDEase-like"/>
    <property type="match status" value="1"/>
</dbReference>
<dbReference type="Proteomes" id="UP000034190">
    <property type="component" value="Unassembled WGS sequence"/>
</dbReference>
<sequence>MAKIIALGENADTFKAETAALLHDWGRATEASDPQKRNHAVLSAEAAKPLFRDFYEHKLIGAQQYGDIMRAIKRHDKRQETSRETLTIVRDADRLSRFGAVGMYQNMLGNFDEMPDALFYIEGHTVLKDNDAPALRGKDVQCQIDDFNAVRDYVKILKTESGKKIAQILEPSWHAFLELVSRHLEINDNSFWLAYLKSRAEIVQMKMTAYQQNPDNQMETFDDQLAMLRQIEDVSIFSEDEFKKYQQEYKK</sequence>
<accession>A0A0G0X5M0</accession>
<reference evidence="2 3" key="1">
    <citation type="journal article" date="2015" name="Nature">
        <title>rRNA introns, odd ribosomes, and small enigmatic genomes across a large radiation of phyla.</title>
        <authorList>
            <person name="Brown C.T."/>
            <person name="Hug L.A."/>
            <person name="Thomas B.C."/>
            <person name="Sharon I."/>
            <person name="Castelle C.J."/>
            <person name="Singh A."/>
            <person name="Wilkins M.J."/>
            <person name="Williams K.H."/>
            <person name="Banfield J.F."/>
        </authorList>
    </citation>
    <scope>NUCLEOTIDE SEQUENCE [LARGE SCALE GENOMIC DNA]</scope>
</reference>
<comment type="caution">
    <text evidence="2">The sequence shown here is derived from an EMBL/GenBank/DDBJ whole genome shotgun (WGS) entry which is preliminary data.</text>
</comment>
<gene>
    <name evidence="2" type="ORF">UU43_C0001G0140</name>
</gene>
<dbReference type="AlphaFoldDB" id="A0A0G0X5M0"/>
<proteinExistence type="predicted"/>
<feature type="domain" description="HD" evidence="1">
    <location>
        <begin position="2"/>
        <end position="97"/>
    </location>
</feature>
<name>A0A0G0X5M0_9BACT</name>
<protein>
    <recommendedName>
        <fullName evidence="1">HD domain-containing protein</fullName>
    </recommendedName>
</protein>
<evidence type="ECO:0000259" key="1">
    <source>
        <dbReference type="Pfam" id="PF01966"/>
    </source>
</evidence>
<dbReference type="InterPro" id="IPR006674">
    <property type="entry name" value="HD_domain"/>
</dbReference>
<dbReference type="Pfam" id="PF01966">
    <property type="entry name" value="HD"/>
    <property type="match status" value="1"/>
</dbReference>
<evidence type="ECO:0000313" key="2">
    <source>
        <dbReference type="EMBL" id="KKR91960.1"/>
    </source>
</evidence>